<gene>
    <name evidence="1" type="ORF">FALBO_12735</name>
</gene>
<comment type="caution">
    <text evidence="1">The sequence shown here is derived from an EMBL/GenBank/DDBJ whole genome shotgun (WGS) entry which is preliminary data.</text>
</comment>
<evidence type="ECO:0000313" key="2">
    <source>
        <dbReference type="Proteomes" id="UP000554235"/>
    </source>
</evidence>
<reference evidence="1 2" key="1">
    <citation type="submission" date="2020-01" db="EMBL/GenBank/DDBJ databases">
        <title>Identification and distribution of gene clusters putatively required for synthesis of sphingolipid metabolism inhibitors in phylogenetically diverse species of the filamentous fungus Fusarium.</title>
        <authorList>
            <person name="Kim H.-S."/>
            <person name="Busman M."/>
            <person name="Brown D.W."/>
            <person name="Divon H."/>
            <person name="Uhlig S."/>
            <person name="Proctor R.H."/>
        </authorList>
    </citation>
    <scope>NUCLEOTIDE SEQUENCE [LARGE SCALE GENOMIC DNA]</scope>
    <source>
        <strain evidence="1 2">NRRL 20459</strain>
    </source>
</reference>
<organism evidence="1 2">
    <name type="scientific">Fusarium albosuccineum</name>
    <dbReference type="NCBI Taxonomy" id="1237068"/>
    <lineage>
        <taxon>Eukaryota</taxon>
        <taxon>Fungi</taxon>
        <taxon>Dikarya</taxon>
        <taxon>Ascomycota</taxon>
        <taxon>Pezizomycotina</taxon>
        <taxon>Sordariomycetes</taxon>
        <taxon>Hypocreomycetidae</taxon>
        <taxon>Hypocreales</taxon>
        <taxon>Nectriaceae</taxon>
        <taxon>Fusarium</taxon>
        <taxon>Fusarium decemcellulare species complex</taxon>
    </lineage>
</organism>
<name>A0A8H4PGX7_9HYPO</name>
<accession>A0A8H4PGX7</accession>
<dbReference type="Proteomes" id="UP000554235">
    <property type="component" value="Unassembled WGS sequence"/>
</dbReference>
<dbReference type="AlphaFoldDB" id="A0A8H4PGX7"/>
<sequence length="105" mass="11548">MASGEVSRAIQQSTTDIAKHLTITVGNIKDEILQAHDKQAADKREIFNKALSEFLLQTDNTLKAEIEASMKTVEAIAHTTHAGSQTVTKTMTELLKLINDKAQEQ</sequence>
<keyword evidence="2" id="KW-1185">Reference proteome</keyword>
<protein>
    <submittedName>
        <fullName evidence="1">Uncharacterized protein</fullName>
    </submittedName>
</protein>
<proteinExistence type="predicted"/>
<dbReference type="EMBL" id="JAADYS010001929">
    <property type="protein sequence ID" value="KAF4460487.1"/>
    <property type="molecule type" value="Genomic_DNA"/>
</dbReference>
<evidence type="ECO:0000313" key="1">
    <source>
        <dbReference type="EMBL" id="KAF4460487.1"/>
    </source>
</evidence>